<dbReference type="AlphaFoldDB" id="A0A2T7A1S3"/>
<evidence type="ECO:0000313" key="1">
    <source>
        <dbReference type="EMBL" id="PUU81686.1"/>
    </source>
</evidence>
<dbReference type="EMBL" id="NESQ01000042">
    <property type="protein sequence ID" value="PUU81686.1"/>
    <property type="molecule type" value="Genomic_DNA"/>
</dbReference>
<organism evidence="1 2">
    <name type="scientific">Tuber borchii</name>
    <name type="common">White truffle</name>
    <dbReference type="NCBI Taxonomy" id="42251"/>
    <lineage>
        <taxon>Eukaryota</taxon>
        <taxon>Fungi</taxon>
        <taxon>Dikarya</taxon>
        <taxon>Ascomycota</taxon>
        <taxon>Pezizomycotina</taxon>
        <taxon>Pezizomycetes</taxon>
        <taxon>Pezizales</taxon>
        <taxon>Tuberaceae</taxon>
        <taxon>Tuber</taxon>
    </lineage>
</organism>
<reference evidence="1 2" key="1">
    <citation type="submission" date="2017-04" db="EMBL/GenBank/DDBJ databases">
        <title>Draft genome sequence of Tuber borchii Vittad., a whitish edible truffle.</title>
        <authorList>
            <consortium name="DOE Joint Genome Institute"/>
            <person name="Murat C."/>
            <person name="Kuo A."/>
            <person name="Barry K.W."/>
            <person name="Clum A."/>
            <person name="Dockter R.B."/>
            <person name="Fauchery L."/>
            <person name="Iotti M."/>
            <person name="Kohler A."/>
            <person name="Labutti K."/>
            <person name="Lindquist E.A."/>
            <person name="Lipzen A."/>
            <person name="Ohm R.A."/>
            <person name="Wang M."/>
            <person name="Grigoriev I.V."/>
            <person name="Zambonelli A."/>
            <person name="Martin F.M."/>
        </authorList>
    </citation>
    <scope>NUCLEOTIDE SEQUENCE [LARGE SCALE GENOMIC DNA]</scope>
    <source>
        <strain evidence="1 2">Tbo3840</strain>
    </source>
</reference>
<gene>
    <name evidence="1" type="ORF">B9Z19DRAFT_584949</name>
</gene>
<sequence length="174" mass="19046">MPVGGIGAKPTLQKVLVFARLVQYSGISVRREPSDALQETGWVSLIRRFPAANNLVLITCVLLSSWVCLESRYRGAPRSLTVVPTLSGPAYHCSCGRCLSKFRHFPLHPSAVGARLNGPCTQKTSSPRQIKKKETLDLTRRGNFSALAHGPIVRVAVGIPSIQGGRFFSVYRLF</sequence>
<comment type="caution">
    <text evidence="1">The sequence shown here is derived from an EMBL/GenBank/DDBJ whole genome shotgun (WGS) entry which is preliminary data.</text>
</comment>
<accession>A0A2T7A1S3</accession>
<protein>
    <submittedName>
        <fullName evidence="1">Uncharacterized protein</fullName>
    </submittedName>
</protein>
<dbReference type="Proteomes" id="UP000244722">
    <property type="component" value="Unassembled WGS sequence"/>
</dbReference>
<proteinExistence type="predicted"/>
<name>A0A2T7A1S3_TUBBO</name>
<keyword evidence="2" id="KW-1185">Reference proteome</keyword>
<evidence type="ECO:0000313" key="2">
    <source>
        <dbReference type="Proteomes" id="UP000244722"/>
    </source>
</evidence>